<organism evidence="1 2">
    <name type="scientific">Azonexus fungiphilus</name>
    <dbReference type="NCBI Taxonomy" id="146940"/>
    <lineage>
        <taxon>Bacteria</taxon>
        <taxon>Pseudomonadati</taxon>
        <taxon>Pseudomonadota</taxon>
        <taxon>Betaproteobacteria</taxon>
        <taxon>Rhodocyclales</taxon>
        <taxon>Azonexaceae</taxon>
        <taxon>Azonexus</taxon>
    </lineage>
</organism>
<protein>
    <recommendedName>
        <fullName evidence="3">DUF2256 domain-containing protein</fullName>
    </recommendedName>
</protein>
<dbReference type="OrthoDB" id="27194at2"/>
<comment type="caution">
    <text evidence="1">The sequence shown here is derived from an EMBL/GenBank/DDBJ whole genome shotgun (WGS) entry which is preliminary data.</text>
</comment>
<sequence>MTTGSAFRGNKAALPVKPCVACGRPMSWRKKWKNSWSTVRFCSAACRRHGPR</sequence>
<dbReference type="Pfam" id="PF10013">
    <property type="entry name" value="DUF2256"/>
    <property type="match status" value="1"/>
</dbReference>
<evidence type="ECO:0000313" key="1">
    <source>
        <dbReference type="EMBL" id="RKT49689.1"/>
    </source>
</evidence>
<dbReference type="PANTHER" id="PTHR37463">
    <property type="entry name" value="GSL3115 PROTEIN"/>
    <property type="match status" value="1"/>
</dbReference>
<dbReference type="AlphaFoldDB" id="A0A495VK10"/>
<reference evidence="1 2" key="1">
    <citation type="submission" date="2018-10" db="EMBL/GenBank/DDBJ databases">
        <title>Genomic Encyclopedia of Type Strains, Phase IV (KMG-IV): sequencing the most valuable type-strain genomes for metagenomic binning, comparative biology and taxonomic classification.</title>
        <authorList>
            <person name="Goeker M."/>
        </authorList>
    </citation>
    <scope>NUCLEOTIDE SEQUENCE [LARGE SCALE GENOMIC DNA]</scope>
    <source>
        <strain evidence="1 2">DSM 23841</strain>
    </source>
</reference>
<name>A0A495VK10_9RHOO</name>
<dbReference type="RefSeq" id="WP_121459608.1">
    <property type="nucleotide sequence ID" value="NZ_RBXP01000020.1"/>
</dbReference>
<gene>
    <name evidence="1" type="ORF">DFR40_3355</name>
</gene>
<evidence type="ECO:0008006" key="3">
    <source>
        <dbReference type="Google" id="ProtNLM"/>
    </source>
</evidence>
<proteinExistence type="predicted"/>
<evidence type="ECO:0000313" key="2">
    <source>
        <dbReference type="Proteomes" id="UP000270626"/>
    </source>
</evidence>
<dbReference type="PANTHER" id="PTHR37463:SF1">
    <property type="entry name" value="DUF2256 DOMAIN-CONTAINING PROTEIN"/>
    <property type="match status" value="1"/>
</dbReference>
<accession>A0A495VK10</accession>
<dbReference type="Proteomes" id="UP000270626">
    <property type="component" value="Unassembled WGS sequence"/>
</dbReference>
<dbReference type="EMBL" id="RBXP01000020">
    <property type="protein sequence ID" value="RKT49689.1"/>
    <property type="molecule type" value="Genomic_DNA"/>
</dbReference>
<dbReference type="InterPro" id="IPR017136">
    <property type="entry name" value="UCP037205"/>
</dbReference>
<keyword evidence="2" id="KW-1185">Reference proteome</keyword>